<dbReference type="RefSeq" id="WP_345733216.1">
    <property type="nucleotide sequence ID" value="NZ_BAAAYN010000064.1"/>
</dbReference>
<feature type="transmembrane region" description="Helical" evidence="1">
    <location>
        <begin position="21"/>
        <end position="41"/>
    </location>
</feature>
<reference evidence="3" key="1">
    <citation type="journal article" date="2019" name="Int. J. Syst. Evol. Microbiol.">
        <title>The Global Catalogue of Microorganisms (GCM) 10K type strain sequencing project: providing services to taxonomists for standard genome sequencing and annotation.</title>
        <authorList>
            <consortium name="The Broad Institute Genomics Platform"/>
            <consortium name="The Broad Institute Genome Sequencing Center for Infectious Disease"/>
            <person name="Wu L."/>
            <person name="Ma J."/>
        </authorList>
    </citation>
    <scope>NUCLEOTIDE SEQUENCE [LARGE SCALE GENOMIC DNA]</scope>
    <source>
        <strain evidence="3">JCM 9458</strain>
    </source>
</reference>
<organism evidence="2 3">
    <name type="scientific">Cryptosporangium minutisporangium</name>
    <dbReference type="NCBI Taxonomy" id="113569"/>
    <lineage>
        <taxon>Bacteria</taxon>
        <taxon>Bacillati</taxon>
        <taxon>Actinomycetota</taxon>
        <taxon>Actinomycetes</taxon>
        <taxon>Cryptosporangiales</taxon>
        <taxon>Cryptosporangiaceae</taxon>
        <taxon>Cryptosporangium</taxon>
    </lineage>
</organism>
<dbReference type="EMBL" id="BAAAYN010000064">
    <property type="protein sequence ID" value="GAA3397187.1"/>
    <property type="molecule type" value="Genomic_DNA"/>
</dbReference>
<keyword evidence="3" id="KW-1185">Reference proteome</keyword>
<sequence>MTGEPSIQPAPGGPIAMARTALLSGCGGLLLGLLVSGGWYLGISFLPWE</sequence>
<comment type="caution">
    <text evidence="2">The sequence shown here is derived from an EMBL/GenBank/DDBJ whole genome shotgun (WGS) entry which is preliminary data.</text>
</comment>
<keyword evidence="1" id="KW-0472">Membrane</keyword>
<evidence type="ECO:0000313" key="2">
    <source>
        <dbReference type="EMBL" id="GAA3397187.1"/>
    </source>
</evidence>
<protein>
    <submittedName>
        <fullName evidence="2">Uncharacterized protein</fullName>
    </submittedName>
</protein>
<evidence type="ECO:0000256" key="1">
    <source>
        <dbReference type="SAM" id="Phobius"/>
    </source>
</evidence>
<name>A0ABP6TCF8_9ACTN</name>
<keyword evidence="1" id="KW-1133">Transmembrane helix</keyword>
<gene>
    <name evidence="2" type="ORF">GCM10020369_76530</name>
</gene>
<keyword evidence="1" id="KW-0812">Transmembrane</keyword>
<proteinExistence type="predicted"/>
<evidence type="ECO:0000313" key="3">
    <source>
        <dbReference type="Proteomes" id="UP001501676"/>
    </source>
</evidence>
<accession>A0ABP6TCF8</accession>
<dbReference type="Proteomes" id="UP001501676">
    <property type="component" value="Unassembled WGS sequence"/>
</dbReference>